<dbReference type="Pfam" id="PF13746">
    <property type="entry name" value="Fer4_18"/>
    <property type="match status" value="1"/>
</dbReference>
<keyword evidence="10" id="KW-1185">Reference proteome</keyword>
<dbReference type="PROSITE" id="PS51379">
    <property type="entry name" value="4FE4S_FER_2"/>
    <property type="match status" value="1"/>
</dbReference>
<evidence type="ECO:0000256" key="1">
    <source>
        <dbReference type="ARBA" id="ARBA00022448"/>
    </source>
</evidence>
<evidence type="ECO:0000259" key="8">
    <source>
        <dbReference type="PROSITE" id="PS51379"/>
    </source>
</evidence>
<accession>A0ABW3K2P4</accession>
<organism evidence="9 10">
    <name type="scientific">Ohtaekwangia kribbensis</name>
    <dbReference type="NCBI Taxonomy" id="688913"/>
    <lineage>
        <taxon>Bacteria</taxon>
        <taxon>Pseudomonadati</taxon>
        <taxon>Bacteroidota</taxon>
        <taxon>Cytophagia</taxon>
        <taxon>Cytophagales</taxon>
        <taxon>Fulvivirgaceae</taxon>
        <taxon>Ohtaekwangia</taxon>
    </lineage>
</organism>
<sequence length="495" mass="55451">MEGSIKIDIRKERLAKSAAARQDIDAEEEFRDSIATVDEKGKRIWLYPKKPSGRYHNWRIAVTVVLLTILLGGPFLKISGQPFLLLNIFERKFVILGQAFWPQDFFLLAVVLIIFFVFVILFTVVFGRVWCGWMCPQTLFMEMVFRKIEYWIEGDATAQRRLSKEPWTASKIFKKTSKHIIFLAISLLIAHTVMAYMIGIEQTQAIVSESPSENIAGFIGLMAFTAIFYGIYAKFREQACIAVCPYGRLQGVLLTRESIVVAYDWLRGEPRGHLKKNAEPAVNTGDCIDCKLCVHVCPTGIDIRNGTQMECVNCTACIDACDDVMLKIGKPKGLIRYASYNSIKDGISKIITGKVIAYSIVLLTLVIILGAALITRSDVETTILKVPGTLYQREPGFITNLYNVEFVNKTFDEMTLEIKVESPASAQIHKVDGKAIVIPSEGFTKGVYFIRIPEEAVTTARTVVKLGIYQNGNRIETVKAKFIGPVSKASDAKRN</sequence>
<feature type="domain" description="4Fe-4S ferredoxin-type" evidence="8">
    <location>
        <begin position="278"/>
        <end position="306"/>
    </location>
</feature>
<evidence type="ECO:0000256" key="4">
    <source>
        <dbReference type="ARBA" id="ARBA00022982"/>
    </source>
</evidence>
<keyword evidence="7" id="KW-0812">Transmembrane</keyword>
<feature type="transmembrane region" description="Helical" evidence="7">
    <location>
        <begin position="355"/>
        <end position="374"/>
    </location>
</feature>
<dbReference type="NCBIfam" id="TIGR02745">
    <property type="entry name" value="ccoG_rdxA_fixG"/>
    <property type="match status" value="1"/>
</dbReference>
<dbReference type="PANTHER" id="PTHR30176:SF3">
    <property type="entry name" value="FERREDOXIN-TYPE PROTEIN NAPH"/>
    <property type="match status" value="1"/>
</dbReference>
<dbReference type="InterPro" id="IPR017896">
    <property type="entry name" value="4Fe4S_Fe-S-bd"/>
</dbReference>
<feature type="transmembrane region" description="Helical" evidence="7">
    <location>
        <begin position="58"/>
        <end position="76"/>
    </location>
</feature>
<evidence type="ECO:0000256" key="7">
    <source>
        <dbReference type="SAM" id="Phobius"/>
    </source>
</evidence>
<dbReference type="Pfam" id="PF11614">
    <property type="entry name" value="FixG_C"/>
    <property type="match status" value="1"/>
</dbReference>
<dbReference type="Proteomes" id="UP001597112">
    <property type="component" value="Unassembled WGS sequence"/>
</dbReference>
<dbReference type="InterPro" id="IPR032879">
    <property type="entry name" value="FixG_C"/>
</dbReference>
<evidence type="ECO:0000256" key="3">
    <source>
        <dbReference type="ARBA" id="ARBA00022723"/>
    </source>
</evidence>
<keyword evidence="3" id="KW-0479">Metal-binding</keyword>
<evidence type="ECO:0000256" key="2">
    <source>
        <dbReference type="ARBA" id="ARBA00022485"/>
    </source>
</evidence>
<gene>
    <name evidence="9" type="primary">ccoG</name>
    <name evidence="9" type="ORF">ACFQ21_09175</name>
</gene>
<comment type="caution">
    <text evidence="9">The sequence shown here is derived from an EMBL/GenBank/DDBJ whole genome shotgun (WGS) entry which is preliminary data.</text>
</comment>
<feature type="transmembrane region" description="Helical" evidence="7">
    <location>
        <begin position="180"/>
        <end position="200"/>
    </location>
</feature>
<protein>
    <submittedName>
        <fullName evidence="9">Cytochrome c oxidase accessory protein CcoG</fullName>
    </submittedName>
</protein>
<keyword evidence="1" id="KW-0813">Transport</keyword>
<evidence type="ECO:0000313" key="9">
    <source>
        <dbReference type="EMBL" id="MFD0999478.1"/>
    </source>
</evidence>
<dbReference type="InterPro" id="IPR051684">
    <property type="entry name" value="Electron_Trans/Redox"/>
</dbReference>
<dbReference type="PROSITE" id="PS00198">
    <property type="entry name" value="4FE4S_FER_1"/>
    <property type="match status" value="1"/>
</dbReference>
<dbReference type="InterPro" id="IPR017900">
    <property type="entry name" value="4Fe4S_Fe_S_CS"/>
</dbReference>
<dbReference type="InterPro" id="IPR014116">
    <property type="entry name" value="Cyt_c_oxidase_cbb3_FixG"/>
</dbReference>
<dbReference type="InterPro" id="IPR013783">
    <property type="entry name" value="Ig-like_fold"/>
</dbReference>
<keyword evidence="4" id="KW-0249">Electron transport</keyword>
<evidence type="ECO:0000256" key="5">
    <source>
        <dbReference type="ARBA" id="ARBA00023004"/>
    </source>
</evidence>
<dbReference type="Gene3D" id="3.30.70.20">
    <property type="match status" value="1"/>
</dbReference>
<dbReference type="Pfam" id="PF12801">
    <property type="entry name" value="Fer4_5"/>
    <property type="match status" value="1"/>
</dbReference>
<keyword evidence="5" id="KW-0408">Iron</keyword>
<keyword evidence="7" id="KW-0472">Membrane</keyword>
<dbReference type="SUPFAM" id="SSF54862">
    <property type="entry name" value="4Fe-4S ferredoxins"/>
    <property type="match status" value="1"/>
</dbReference>
<dbReference type="EMBL" id="JBHTKA010000001">
    <property type="protein sequence ID" value="MFD0999478.1"/>
    <property type="molecule type" value="Genomic_DNA"/>
</dbReference>
<feature type="transmembrane region" description="Helical" evidence="7">
    <location>
        <begin position="105"/>
        <end position="131"/>
    </location>
</feature>
<evidence type="ECO:0000256" key="6">
    <source>
        <dbReference type="ARBA" id="ARBA00023014"/>
    </source>
</evidence>
<dbReference type="PANTHER" id="PTHR30176">
    <property type="entry name" value="FERREDOXIN-TYPE PROTEIN NAPH"/>
    <property type="match status" value="1"/>
</dbReference>
<proteinExistence type="predicted"/>
<reference evidence="10" key="1">
    <citation type="journal article" date="2019" name="Int. J. Syst. Evol. Microbiol.">
        <title>The Global Catalogue of Microorganisms (GCM) 10K type strain sequencing project: providing services to taxonomists for standard genome sequencing and annotation.</title>
        <authorList>
            <consortium name="The Broad Institute Genomics Platform"/>
            <consortium name="The Broad Institute Genome Sequencing Center for Infectious Disease"/>
            <person name="Wu L."/>
            <person name="Ma J."/>
        </authorList>
    </citation>
    <scope>NUCLEOTIDE SEQUENCE [LARGE SCALE GENOMIC DNA]</scope>
    <source>
        <strain evidence="10">CCUG 58938</strain>
    </source>
</reference>
<name>A0ABW3K2P4_9BACT</name>
<dbReference type="Gene3D" id="2.60.40.10">
    <property type="entry name" value="Immunoglobulins"/>
    <property type="match status" value="1"/>
</dbReference>
<keyword evidence="6" id="KW-0411">Iron-sulfur</keyword>
<keyword evidence="7" id="KW-1133">Transmembrane helix</keyword>
<dbReference type="RefSeq" id="WP_377577993.1">
    <property type="nucleotide sequence ID" value="NZ_JBHTKA010000001.1"/>
</dbReference>
<evidence type="ECO:0000313" key="10">
    <source>
        <dbReference type="Proteomes" id="UP001597112"/>
    </source>
</evidence>
<feature type="transmembrane region" description="Helical" evidence="7">
    <location>
        <begin position="215"/>
        <end position="232"/>
    </location>
</feature>
<keyword evidence="2" id="KW-0004">4Fe-4S</keyword>